<evidence type="ECO:0000313" key="8">
    <source>
        <dbReference type="Proteomes" id="UP000019666"/>
    </source>
</evidence>
<evidence type="ECO:0000259" key="5">
    <source>
        <dbReference type="Pfam" id="PF00370"/>
    </source>
</evidence>
<gene>
    <name evidence="7" type="ORF">Rumeso_01284</name>
</gene>
<dbReference type="Pfam" id="PF00370">
    <property type="entry name" value="FGGY_N"/>
    <property type="match status" value="1"/>
</dbReference>
<dbReference type="SUPFAM" id="SSF53067">
    <property type="entry name" value="Actin-like ATPase domain"/>
    <property type="match status" value="2"/>
</dbReference>
<evidence type="ECO:0000259" key="6">
    <source>
        <dbReference type="Pfam" id="PF02782"/>
    </source>
</evidence>
<dbReference type="InterPro" id="IPR000577">
    <property type="entry name" value="Carb_kinase_FGGY"/>
</dbReference>
<dbReference type="PIRSF" id="PIRSF000538">
    <property type="entry name" value="GlpK"/>
    <property type="match status" value="1"/>
</dbReference>
<evidence type="ECO:0000256" key="2">
    <source>
        <dbReference type="ARBA" id="ARBA00022679"/>
    </source>
</evidence>
<reference evidence="7 8" key="1">
    <citation type="submission" date="2013-02" db="EMBL/GenBank/DDBJ databases">
        <authorList>
            <person name="Fiebig A."/>
            <person name="Goeker M."/>
            <person name="Klenk H.-P.P."/>
        </authorList>
    </citation>
    <scope>NUCLEOTIDE SEQUENCE [LARGE SCALE GENOMIC DNA]</scope>
    <source>
        <strain evidence="7 8">DSM 19309</strain>
    </source>
</reference>
<dbReference type="Gene3D" id="3.30.420.40">
    <property type="match status" value="2"/>
</dbReference>
<dbReference type="STRING" id="442562.Rumeso_01284"/>
<keyword evidence="8" id="KW-1185">Reference proteome</keyword>
<dbReference type="Pfam" id="PF02782">
    <property type="entry name" value="FGGY_C"/>
    <property type="match status" value="1"/>
</dbReference>
<comment type="similarity">
    <text evidence="1 4">Belongs to the FGGY kinase family.</text>
</comment>
<dbReference type="InterPro" id="IPR018485">
    <property type="entry name" value="FGGY_C"/>
</dbReference>
<dbReference type="InterPro" id="IPR050406">
    <property type="entry name" value="FGGY_Carb_Kinase"/>
</dbReference>
<dbReference type="InterPro" id="IPR018483">
    <property type="entry name" value="Carb_kinase_FGGY_CS"/>
</dbReference>
<dbReference type="RefSeq" id="WP_037280011.1">
    <property type="nucleotide sequence ID" value="NZ_KK088568.1"/>
</dbReference>
<dbReference type="CDD" id="cd07804">
    <property type="entry name" value="ASKHA_NBD_FGGY_RrXK-like"/>
    <property type="match status" value="1"/>
</dbReference>
<dbReference type="PATRIC" id="fig|442562.3.peg.1273"/>
<dbReference type="PROSITE" id="PS00445">
    <property type="entry name" value="FGGY_KINASES_2"/>
    <property type="match status" value="1"/>
</dbReference>
<dbReference type="InterPro" id="IPR043129">
    <property type="entry name" value="ATPase_NBD"/>
</dbReference>
<evidence type="ECO:0000256" key="1">
    <source>
        <dbReference type="ARBA" id="ARBA00009156"/>
    </source>
</evidence>
<proteinExistence type="inferred from homology"/>
<dbReference type="InterPro" id="IPR018484">
    <property type="entry name" value="FGGY_N"/>
</dbReference>
<sequence length="492" mass="52874">MAVTMGIDVGTFESKGVLVDDGRILAEARRPHEMLVPRPGWAEHRPEEDWWGAVTHLSRALLAQVPGAQVEALAVSAIGPCCLPVDASGQPLRNGILYGVDTRATVEIAELNDRLGEANILTLAGTALTSQAVGPKVLWLQRHEPEVWAATSRLHTSTSFVLERLTGAFAMDHYTAASWSPLYDMARQDWSAELHGICEAAQLPRLLWSAEIAGHITPEAAQATGLPEGIPVTTGTIDAAAEAVSVGVSRPGDLMLMYGSTVFVIEITPGRVTDPRLWSAPWLFQGQHAAMAGLATSGTLTQWFREVMAPGLPRDTAFETLMGEAEASPPGAKGLLCLPYFSGERTPIHDPQARGVFFGLNLTHTRGDLFRAALEGIAAATRHIAETYAEAGAAPSRVMAVGGGTKMDPWLQATSDMTGLPQELRRVTLGAAYGDAFLAALALGAARPQDIDAWNPPERTVEPRDVPAYAKSYPLFRRLYEQTKDLMHELPA</sequence>
<feature type="domain" description="Carbohydrate kinase FGGY N-terminal" evidence="5">
    <location>
        <begin position="4"/>
        <end position="243"/>
    </location>
</feature>
<dbReference type="AlphaFoldDB" id="A0A017HRQ3"/>
<evidence type="ECO:0000313" key="7">
    <source>
        <dbReference type="EMBL" id="EYD77172.1"/>
    </source>
</evidence>
<keyword evidence="2 4" id="KW-0808">Transferase</keyword>
<evidence type="ECO:0000256" key="3">
    <source>
        <dbReference type="ARBA" id="ARBA00022777"/>
    </source>
</evidence>
<dbReference type="GO" id="GO:0005975">
    <property type="term" value="P:carbohydrate metabolic process"/>
    <property type="evidence" value="ECO:0007669"/>
    <property type="project" value="InterPro"/>
</dbReference>
<comment type="caution">
    <text evidence="7">The sequence shown here is derived from an EMBL/GenBank/DDBJ whole genome shotgun (WGS) entry which is preliminary data.</text>
</comment>
<dbReference type="GO" id="GO:0016773">
    <property type="term" value="F:phosphotransferase activity, alcohol group as acceptor"/>
    <property type="evidence" value="ECO:0007669"/>
    <property type="project" value="InterPro"/>
</dbReference>
<evidence type="ECO:0000256" key="4">
    <source>
        <dbReference type="RuleBase" id="RU003733"/>
    </source>
</evidence>
<protein>
    <submittedName>
        <fullName evidence="7">Carbohydrate kinase, FGGY</fullName>
    </submittedName>
</protein>
<organism evidence="7 8">
    <name type="scientific">Rubellimicrobium mesophilum DSM 19309</name>
    <dbReference type="NCBI Taxonomy" id="442562"/>
    <lineage>
        <taxon>Bacteria</taxon>
        <taxon>Pseudomonadati</taxon>
        <taxon>Pseudomonadota</taxon>
        <taxon>Alphaproteobacteria</taxon>
        <taxon>Rhodobacterales</taxon>
        <taxon>Roseobacteraceae</taxon>
        <taxon>Rubellimicrobium</taxon>
    </lineage>
</organism>
<keyword evidence="3 4" id="KW-0418">Kinase</keyword>
<name>A0A017HRQ3_9RHOB</name>
<dbReference type="PANTHER" id="PTHR43095">
    <property type="entry name" value="SUGAR KINASE"/>
    <property type="match status" value="1"/>
</dbReference>
<feature type="domain" description="Carbohydrate kinase FGGY C-terminal" evidence="6">
    <location>
        <begin position="285"/>
        <end position="442"/>
    </location>
</feature>
<accession>A0A017HRQ3</accession>
<dbReference type="PANTHER" id="PTHR43095:SF5">
    <property type="entry name" value="XYLULOSE KINASE"/>
    <property type="match status" value="1"/>
</dbReference>
<dbReference type="GO" id="GO:0016301">
    <property type="term" value="F:kinase activity"/>
    <property type="evidence" value="ECO:0007669"/>
    <property type="project" value="UniProtKB-KW"/>
</dbReference>
<dbReference type="HOGENOM" id="CLU_009281_3_3_5"/>
<dbReference type="EMBL" id="AOSK01000035">
    <property type="protein sequence ID" value="EYD77172.1"/>
    <property type="molecule type" value="Genomic_DNA"/>
</dbReference>
<dbReference type="Proteomes" id="UP000019666">
    <property type="component" value="Unassembled WGS sequence"/>
</dbReference>
<dbReference type="OrthoDB" id="9805576at2"/>